<evidence type="ECO:0000259" key="4">
    <source>
        <dbReference type="Pfam" id="PF12697"/>
    </source>
</evidence>
<evidence type="ECO:0000256" key="1">
    <source>
        <dbReference type="PIRSR" id="PIRSR017388-1"/>
    </source>
</evidence>
<dbReference type="AlphaFoldDB" id="A0A1T4YNG6"/>
<dbReference type="PANTHER" id="PTHR42886">
    <property type="entry name" value="RE40534P-RELATED"/>
    <property type="match status" value="1"/>
</dbReference>
<sequence length="230" mass="26224">MTTGVLFVHGFTGGPFEIAPLKQFLNARTDWIVRSPVLPGHELEIGLQEGSAASWMMAAELELQKLQKEVDHVIVIGFSMGGLIAMYLALRYPIAKLVLLSAAAKYISPRILMEDAHVMMISSIQRRYPADSFYHLYNYKLTHTPMRATLEFLRVVRLVKPYYHRVRTPVCIVQGEQDGIVPASTATVLFRQLGSEHKKLIYSERGKHHICYSDDRDLWFSKVLNFLTED</sequence>
<dbReference type="PANTHER" id="PTHR42886:SF29">
    <property type="entry name" value="PUMMELIG, ISOFORM A"/>
    <property type="match status" value="1"/>
</dbReference>
<feature type="binding site" evidence="2">
    <location>
        <position position="11"/>
    </location>
    <ligand>
        <name>substrate</name>
    </ligand>
</feature>
<dbReference type="InterPro" id="IPR029058">
    <property type="entry name" value="AB_hydrolase_fold"/>
</dbReference>
<dbReference type="InterPro" id="IPR000073">
    <property type="entry name" value="AB_hydrolase_1"/>
</dbReference>
<dbReference type="SUPFAM" id="SSF53474">
    <property type="entry name" value="alpha/beta-Hydrolases"/>
    <property type="match status" value="1"/>
</dbReference>
<evidence type="ECO:0000256" key="3">
    <source>
        <dbReference type="SAM" id="Phobius"/>
    </source>
</evidence>
<evidence type="ECO:0000313" key="5">
    <source>
        <dbReference type="EMBL" id="SKB03233.1"/>
    </source>
</evidence>
<dbReference type="InterPro" id="IPR012354">
    <property type="entry name" value="Esterase_lipase"/>
</dbReference>
<dbReference type="EMBL" id="FUYJ01000007">
    <property type="protein sequence ID" value="SKB03233.1"/>
    <property type="molecule type" value="Genomic_DNA"/>
</dbReference>
<accession>A0A1T4YNG6</accession>
<dbReference type="PIRSF" id="PIRSF017388">
    <property type="entry name" value="Esterase_lipase"/>
    <property type="match status" value="1"/>
</dbReference>
<feature type="active site" description="Charge relay system" evidence="1">
    <location>
        <position position="178"/>
    </location>
</feature>
<dbReference type="Gene3D" id="3.40.50.1820">
    <property type="entry name" value="alpha/beta hydrolase"/>
    <property type="match status" value="1"/>
</dbReference>
<reference evidence="6" key="1">
    <citation type="submission" date="2017-02" db="EMBL/GenBank/DDBJ databases">
        <authorList>
            <person name="Varghese N."/>
            <person name="Submissions S."/>
        </authorList>
    </citation>
    <scope>NUCLEOTIDE SEQUENCE [LARGE SCALE GENOMIC DNA]</scope>
    <source>
        <strain evidence="6">DSM 23966</strain>
    </source>
</reference>
<keyword evidence="3" id="KW-0472">Membrane</keyword>
<name>A0A1T4YNG6_9BACL</name>
<proteinExistence type="predicted"/>
<keyword evidence="3" id="KW-0812">Transmembrane</keyword>
<keyword evidence="6" id="KW-1185">Reference proteome</keyword>
<feature type="transmembrane region" description="Helical" evidence="3">
    <location>
        <begin position="72"/>
        <end position="90"/>
    </location>
</feature>
<organism evidence="5 6">
    <name type="scientific">Sporosarcina newyorkensis</name>
    <dbReference type="NCBI Taxonomy" id="759851"/>
    <lineage>
        <taxon>Bacteria</taxon>
        <taxon>Bacillati</taxon>
        <taxon>Bacillota</taxon>
        <taxon>Bacilli</taxon>
        <taxon>Bacillales</taxon>
        <taxon>Caryophanaceae</taxon>
        <taxon>Sporosarcina</taxon>
    </lineage>
</organism>
<protein>
    <submittedName>
        <fullName evidence="5">Esterase/lipase</fullName>
    </submittedName>
</protein>
<feature type="binding site" evidence="2">
    <location>
        <position position="80"/>
    </location>
    <ligand>
        <name>substrate</name>
    </ligand>
</feature>
<keyword evidence="3" id="KW-1133">Transmembrane helix</keyword>
<feature type="active site" description="Nucleophile" evidence="1">
    <location>
        <position position="79"/>
    </location>
</feature>
<evidence type="ECO:0000256" key="2">
    <source>
        <dbReference type="PIRSR" id="PIRSR017388-2"/>
    </source>
</evidence>
<dbReference type="Proteomes" id="UP000190042">
    <property type="component" value="Unassembled WGS sequence"/>
</dbReference>
<dbReference type="GO" id="GO:0052689">
    <property type="term" value="F:carboxylic ester hydrolase activity"/>
    <property type="evidence" value="ECO:0007669"/>
    <property type="project" value="InterPro"/>
</dbReference>
<evidence type="ECO:0000313" key="6">
    <source>
        <dbReference type="Proteomes" id="UP000190042"/>
    </source>
</evidence>
<feature type="domain" description="AB hydrolase-1" evidence="4">
    <location>
        <begin position="5"/>
        <end position="186"/>
    </location>
</feature>
<gene>
    <name evidence="5" type="ORF">SAMN04244570_3124</name>
</gene>
<dbReference type="Pfam" id="PF12697">
    <property type="entry name" value="Abhydrolase_6"/>
    <property type="match status" value="1"/>
</dbReference>
<dbReference type="RefSeq" id="WP_009498874.1">
    <property type="nucleotide sequence ID" value="NZ_FUYJ01000007.1"/>
</dbReference>
<feature type="active site" description="Charge relay system" evidence="1">
    <location>
        <position position="208"/>
    </location>
</feature>